<dbReference type="RefSeq" id="WP_012062055.1">
    <property type="nucleotide sequence ID" value="NC_009633.1"/>
</dbReference>
<name>A6TLE4_ALKMQ</name>
<dbReference type="KEGG" id="amt:Amet_0787"/>
<sequence>MNEEIVSYLIRLSEGKMVLIQRLFDLTDEQQRTLKEEEMDKLNDLIFQKKEIMDKIDVLDLEFINKLENLKKSLGIQSLSDVQEEPVAGFKVLKSKIQQVYLMMEKIQQLDKGNQQLMELNLTKVKKELKNIKVGKKATKEYGKGYGKDSMEPPSIFIDKKK</sequence>
<evidence type="ECO:0000313" key="3">
    <source>
        <dbReference type="EMBL" id="ABR47012.1"/>
    </source>
</evidence>
<proteinExistence type="predicted"/>
<dbReference type="Pfam" id="PF05130">
    <property type="entry name" value="FlgN"/>
    <property type="match status" value="1"/>
</dbReference>
<dbReference type="AlphaFoldDB" id="A6TLE4"/>
<accession>A6TLE4</accession>
<dbReference type="eggNOG" id="ENOG50330R8">
    <property type="taxonomic scope" value="Bacteria"/>
</dbReference>
<dbReference type="GO" id="GO:0044780">
    <property type="term" value="P:bacterial-type flagellum assembly"/>
    <property type="evidence" value="ECO:0007669"/>
    <property type="project" value="InterPro"/>
</dbReference>
<evidence type="ECO:0000256" key="2">
    <source>
        <dbReference type="SAM" id="MobiDB-lite"/>
    </source>
</evidence>
<keyword evidence="1" id="KW-1005">Bacterial flagellum biogenesis</keyword>
<keyword evidence="4" id="KW-1185">Reference proteome</keyword>
<dbReference type="InterPro" id="IPR007809">
    <property type="entry name" value="FlgN-like"/>
</dbReference>
<dbReference type="HOGENOM" id="CLU_1648561_0_0_9"/>
<evidence type="ECO:0000313" key="4">
    <source>
        <dbReference type="Proteomes" id="UP000001572"/>
    </source>
</evidence>
<dbReference type="EMBL" id="CP000724">
    <property type="protein sequence ID" value="ABR47012.1"/>
    <property type="molecule type" value="Genomic_DNA"/>
</dbReference>
<dbReference type="STRING" id="293826.Amet_0787"/>
<dbReference type="InterPro" id="IPR036679">
    <property type="entry name" value="FlgN-like_sf"/>
</dbReference>
<organism evidence="3 4">
    <name type="scientific">Alkaliphilus metalliredigens (strain QYMF)</name>
    <dbReference type="NCBI Taxonomy" id="293826"/>
    <lineage>
        <taxon>Bacteria</taxon>
        <taxon>Bacillati</taxon>
        <taxon>Bacillota</taxon>
        <taxon>Clostridia</taxon>
        <taxon>Peptostreptococcales</taxon>
        <taxon>Natronincolaceae</taxon>
        <taxon>Alkaliphilus</taxon>
    </lineage>
</organism>
<feature type="region of interest" description="Disordered" evidence="2">
    <location>
        <begin position="143"/>
        <end position="162"/>
    </location>
</feature>
<dbReference type="SUPFAM" id="SSF140566">
    <property type="entry name" value="FlgN-like"/>
    <property type="match status" value="1"/>
</dbReference>
<evidence type="ECO:0000256" key="1">
    <source>
        <dbReference type="ARBA" id="ARBA00022795"/>
    </source>
</evidence>
<dbReference type="Proteomes" id="UP000001572">
    <property type="component" value="Chromosome"/>
</dbReference>
<gene>
    <name evidence="3" type="ordered locus">Amet_0787</name>
</gene>
<dbReference type="Gene3D" id="1.20.58.300">
    <property type="entry name" value="FlgN-like"/>
    <property type="match status" value="1"/>
</dbReference>
<reference evidence="4" key="1">
    <citation type="journal article" date="2016" name="Genome Announc.">
        <title>Complete genome sequence of Alkaliphilus metalliredigens strain QYMF, an alkaliphilic and metal-reducing bacterium isolated from borax-contaminated leachate ponds.</title>
        <authorList>
            <person name="Hwang C."/>
            <person name="Copeland A."/>
            <person name="Lucas S."/>
            <person name="Lapidus A."/>
            <person name="Barry K."/>
            <person name="Detter J.C."/>
            <person name="Glavina Del Rio T."/>
            <person name="Hammon N."/>
            <person name="Israni S."/>
            <person name="Dalin E."/>
            <person name="Tice H."/>
            <person name="Pitluck S."/>
            <person name="Chertkov O."/>
            <person name="Brettin T."/>
            <person name="Bruce D."/>
            <person name="Han C."/>
            <person name="Schmutz J."/>
            <person name="Larimer F."/>
            <person name="Land M.L."/>
            <person name="Hauser L."/>
            <person name="Kyrpides N."/>
            <person name="Mikhailova N."/>
            <person name="Ye Q."/>
            <person name="Zhou J."/>
            <person name="Richardson P."/>
            <person name="Fields M.W."/>
        </authorList>
    </citation>
    <scope>NUCLEOTIDE SEQUENCE [LARGE SCALE GENOMIC DNA]</scope>
    <source>
        <strain evidence="4">QYMF</strain>
    </source>
</reference>
<protein>
    <recommendedName>
        <fullName evidence="5">FlgN family protein</fullName>
    </recommendedName>
</protein>
<evidence type="ECO:0008006" key="5">
    <source>
        <dbReference type="Google" id="ProtNLM"/>
    </source>
</evidence>